<feature type="region of interest" description="Disordered" evidence="1">
    <location>
        <begin position="1"/>
        <end position="51"/>
    </location>
</feature>
<gene>
    <name evidence="2" type="ORF">FUG_LOCUS580333</name>
</gene>
<reference evidence="2" key="1">
    <citation type="submission" date="2019-04" db="EMBL/GenBank/DDBJ databases">
        <authorList>
            <person name="Melise S."/>
            <person name="Noan J."/>
            <person name="Okalmin O."/>
        </authorList>
    </citation>
    <scope>NUCLEOTIDE SEQUENCE</scope>
    <source>
        <strain evidence="2">FN9</strain>
    </source>
</reference>
<protein>
    <submittedName>
        <fullName evidence="2">Uncharacterized protein</fullName>
    </submittedName>
</protein>
<evidence type="ECO:0000256" key="1">
    <source>
        <dbReference type="SAM" id="MobiDB-lite"/>
    </source>
</evidence>
<dbReference type="EMBL" id="CAAKMV010000205">
    <property type="protein sequence ID" value="VIO64532.1"/>
    <property type="molecule type" value="Genomic_DNA"/>
</dbReference>
<proteinExistence type="predicted"/>
<name>A0A4E9ENA9_GIBZA</name>
<sequence length="306" mass="34976">MSGGDENESARPSTFSQPRNARERRAMKRLLRNTPPNTQSDGSVSSWSPSPRSLFRRATQPYLNPVASRRNLDVARSPAAASTLGPLTRPELIHDKVTEVIESFPFDQDQGAYTARHPLVCRVRSLIRARIVGCALCALYERGPIVDTHKLKHCSHRDEAREAHPWLEMFRSYKAQGGGMGARCSDCRFPSVLCWRVVYREEMDLKYGSEKEAREKGIWYQEPRCTWIKVMQRFVASCMVVHGCENGGGVSRLGSTVLDMMGWQDWRGLEENGPEHIRKWLEEMDEIRGLRCPRLLILFWLLAESI</sequence>
<organism evidence="2">
    <name type="scientific">Gibberella zeae</name>
    <name type="common">Wheat head blight fungus</name>
    <name type="synonym">Fusarium graminearum</name>
    <dbReference type="NCBI Taxonomy" id="5518"/>
    <lineage>
        <taxon>Eukaryota</taxon>
        <taxon>Fungi</taxon>
        <taxon>Dikarya</taxon>
        <taxon>Ascomycota</taxon>
        <taxon>Pezizomycotina</taxon>
        <taxon>Sordariomycetes</taxon>
        <taxon>Hypocreomycetidae</taxon>
        <taxon>Hypocreales</taxon>
        <taxon>Nectriaceae</taxon>
        <taxon>Fusarium</taxon>
    </lineage>
</organism>
<feature type="compositionally biased region" description="Polar residues" evidence="1">
    <location>
        <begin position="10"/>
        <end position="19"/>
    </location>
</feature>
<accession>A0A4E9ENA9</accession>
<dbReference type="AlphaFoldDB" id="A0A4E9ENA9"/>
<feature type="compositionally biased region" description="Low complexity" evidence="1">
    <location>
        <begin position="40"/>
        <end position="51"/>
    </location>
</feature>
<evidence type="ECO:0000313" key="2">
    <source>
        <dbReference type="EMBL" id="VIO64532.1"/>
    </source>
</evidence>